<dbReference type="EnsemblMetazoa" id="PPA38572.1">
    <property type="protein sequence ID" value="PPA38572.1"/>
    <property type="gene ID" value="WBGene00276941"/>
</dbReference>
<reference evidence="2" key="2">
    <citation type="submission" date="2022-06" db="UniProtKB">
        <authorList>
            <consortium name="EnsemblMetazoa"/>
        </authorList>
    </citation>
    <scope>IDENTIFICATION</scope>
    <source>
        <strain evidence="2">PS312</strain>
    </source>
</reference>
<accession>A0A8R1YU76</accession>
<keyword evidence="3" id="KW-1185">Reference proteome</keyword>
<proteinExistence type="predicted"/>
<evidence type="ECO:0000313" key="3">
    <source>
        <dbReference type="Proteomes" id="UP000005239"/>
    </source>
</evidence>
<sequence length="105" mass="12228">MPSRVRFTLPQSPVRPANFIYAFEPLCTRSHLSSPSASFDSTLETLHEDSVLEFHNSFDGMERIEENEEESLCVIPPLRRSSERKPLSDTKNRREEEKMEKKTKD</sequence>
<name>A0A2A6CAQ6_PRIPA</name>
<dbReference type="Proteomes" id="UP000005239">
    <property type="component" value="Unassembled WGS sequence"/>
</dbReference>
<organism evidence="2 3">
    <name type="scientific">Pristionchus pacificus</name>
    <name type="common">Parasitic nematode worm</name>
    <dbReference type="NCBI Taxonomy" id="54126"/>
    <lineage>
        <taxon>Eukaryota</taxon>
        <taxon>Metazoa</taxon>
        <taxon>Ecdysozoa</taxon>
        <taxon>Nematoda</taxon>
        <taxon>Chromadorea</taxon>
        <taxon>Rhabditida</taxon>
        <taxon>Rhabditina</taxon>
        <taxon>Diplogasteromorpha</taxon>
        <taxon>Diplogasteroidea</taxon>
        <taxon>Neodiplogasteridae</taxon>
        <taxon>Pristionchus</taxon>
    </lineage>
</organism>
<protein>
    <submittedName>
        <fullName evidence="2">Uncharacterized protein</fullName>
    </submittedName>
</protein>
<reference evidence="3" key="1">
    <citation type="journal article" date="2008" name="Nat. Genet.">
        <title>The Pristionchus pacificus genome provides a unique perspective on nematode lifestyle and parasitism.</title>
        <authorList>
            <person name="Dieterich C."/>
            <person name="Clifton S.W."/>
            <person name="Schuster L.N."/>
            <person name="Chinwalla A."/>
            <person name="Delehaunty K."/>
            <person name="Dinkelacker I."/>
            <person name="Fulton L."/>
            <person name="Fulton R."/>
            <person name="Godfrey J."/>
            <person name="Minx P."/>
            <person name="Mitreva M."/>
            <person name="Roeseler W."/>
            <person name="Tian H."/>
            <person name="Witte H."/>
            <person name="Yang S.P."/>
            <person name="Wilson R.K."/>
            <person name="Sommer R.J."/>
        </authorList>
    </citation>
    <scope>NUCLEOTIDE SEQUENCE [LARGE SCALE GENOMIC DNA]</scope>
    <source>
        <strain evidence="3">PS312</strain>
    </source>
</reference>
<dbReference type="AlphaFoldDB" id="A0A2A6CAQ6"/>
<feature type="region of interest" description="Disordered" evidence="1">
    <location>
        <begin position="75"/>
        <end position="105"/>
    </location>
</feature>
<feature type="compositionally biased region" description="Basic and acidic residues" evidence="1">
    <location>
        <begin position="80"/>
        <end position="105"/>
    </location>
</feature>
<accession>A0A2A6CAQ6</accession>
<evidence type="ECO:0000313" key="2">
    <source>
        <dbReference type="EnsemblMetazoa" id="PPA38572.1"/>
    </source>
</evidence>
<gene>
    <name evidence="2" type="primary">WBGene00276941</name>
</gene>
<evidence type="ECO:0000256" key="1">
    <source>
        <dbReference type="SAM" id="MobiDB-lite"/>
    </source>
</evidence>